<organism evidence="1 2">
    <name type="scientific">Streptomyces lonarensis</name>
    <dbReference type="NCBI Taxonomy" id="700599"/>
    <lineage>
        <taxon>Bacteria</taxon>
        <taxon>Bacillati</taxon>
        <taxon>Actinomycetota</taxon>
        <taxon>Actinomycetes</taxon>
        <taxon>Kitasatosporales</taxon>
        <taxon>Streptomycetaceae</taxon>
        <taxon>Streptomyces</taxon>
    </lineage>
</organism>
<dbReference type="AlphaFoldDB" id="A0A7X6CXJ7"/>
<keyword evidence="2" id="KW-1185">Reference proteome</keyword>
<dbReference type="Proteomes" id="UP000578686">
    <property type="component" value="Unassembled WGS sequence"/>
</dbReference>
<name>A0A7X6CXJ7_9ACTN</name>
<reference evidence="1 2" key="1">
    <citation type="submission" date="2020-03" db="EMBL/GenBank/DDBJ databases">
        <title>Draft genome of Streptomyces sp. ventii, isolated from the Axial Seamount in the Pacific Ocean, and resequencing of the two type strains Streptomyces lonarensis strain NCL 716 and Streptomyces bohaiensis strain 11A07.</title>
        <authorList>
            <person name="Loughran R.M."/>
            <person name="Pfannmuller K.M."/>
            <person name="Wasson B.J."/>
            <person name="Deadmond M.C."/>
            <person name="Paddock B.E."/>
            <person name="Koyack M.J."/>
            <person name="Gallegos D.A."/>
            <person name="Mitchell E.A."/>
            <person name="Ushijima B."/>
            <person name="Saw J.H."/>
            <person name="Mcphail K.L."/>
            <person name="Videau P."/>
        </authorList>
    </citation>
    <scope>NUCLEOTIDE SEQUENCE [LARGE SCALE GENOMIC DNA]</scope>
    <source>
        <strain evidence="1 2">NCL716</strain>
    </source>
</reference>
<accession>A0A7X6CXJ7</accession>
<comment type="caution">
    <text evidence="1">The sequence shown here is derived from an EMBL/GenBank/DDBJ whole genome shotgun (WGS) entry which is preliminary data.</text>
</comment>
<dbReference type="RefSeq" id="WP_167967603.1">
    <property type="nucleotide sequence ID" value="NZ_BHZG01000019.1"/>
</dbReference>
<evidence type="ECO:0000313" key="2">
    <source>
        <dbReference type="Proteomes" id="UP000578686"/>
    </source>
</evidence>
<gene>
    <name evidence="1" type="ORF">HCN56_01630</name>
</gene>
<protein>
    <submittedName>
        <fullName evidence="1">Uncharacterized protein</fullName>
    </submittedName>
</protein>
<dbReference type="EMBL" id="JAAVJD010000004">
    <property type="protein sequence ID" value="NJQ04310.1"/>
    <property type="molecule type" value="Genomic_DNA"/>
</dbReference>
<evidence type="ECO:0000313" key="1">
    <source>
        <dbReference type="EMBL" id="NJQ04310.1"/>
    </source>
</evidence>
<proteinExistence type="predicted"/>
<sequence length="61" mass="6371">MDATTLTLAQLTGAACRWCGTTTGPLLPAGVLVTADGYVEQLVACHRPCPPRPEPLPADRP</sequence>